<reference evidence="3" key="1">
    <citation type="submission" date="2020-11" db="EMBL/GenBank/DDBJ databases">
        <authorList>
            <person name="Koelle M."/>
            <person name="Horta M.A.C."/>
            <person name="Nowrousian M."/>
            <person name="Ohm R.A."/>
            <person name="Benz P."/>
            <person name="Pilgard A."/>
        </authorList>
    </citation>
    <scope>NUCLEOTIDE SEQUENCE</scope>
    <source>
        <strain evidence="3">FPRL280</strain>
    </source>
</reference>
<feature type="coiled-coil region" evidence="1">
    <location>
        <begin position="48"/>
        <end position="82"/>
    </location>
</feature>
<feature type="region of interest" description="Disordered" evidence="2">
    <location>
        <begin position="568"/>
        <end position="674"/>
    </location>
</feature>
<feature type="region of interest" description="Disordered" evidence="2">
    <location>
        <begin position="1"/>
        <end position="20"/>
    </location>
</feature>
<dbReference type="SUPFAM" id="SSF57997">
    <property type="entry name" value="Tropomyosin"/>
    <property type="match status" value="1"/>
</dbReference>
<feature type="region of interest" description="Disordered" evidence="2">
    <location>
        <begin position="222"/>
        <end position="245"/>
    </location>
</feature>
<evidence type="ECO:0000256" key="1">
    <source>
        <dbReference type="SAM" id="Coils"/>
    </source>
</evidence>
<dbReference type="EMBL" id="JADOXO010000031">
    <property type="protein sequence ID" value="KAF9818311.1"/>
    <property type="molecule type" value="Genomic_DNA"/>
</dbReference>
<reference evidence="3" key="2">
    <citation type="journal article" name="Front. Microbiol.">
        <title>Degradative Capacity of Two Strains of Rhodonia placenta: From Phenotype to Genotype.</title>
        <authorList>
            <person name="Kolle M."/>
            <person name="Horta M.A.C."/>
            <person name="Nowrousian M."/>
            <person name="Ohm R.A."/>
            <person name="Benz J.P."/>
            <person name="Pilgard A."/>
        </authorList>
    </citation>
    <scope>NUCLEOTIDE SEQUENCE</scope>
    <source>
        <strain evidence="3">FPRL280</strain>
    </source>
</reference>
<protein>
    <submittedName>
        <fullName evidence="3">Uncharacterized protein</fullName>
    </submittedName>
</protein>
<feature type="coiled-coil region" evidence="1">
    <location>
        <begin position="315"/>
        <end position="392"/>
    </location>
</feature>
<dbReference type="AlphaFoldDB" id="A0A8H7P6S7"/>
<gene>
    <name evidence="3" type="ORF">IEO21_02826</name>
</gene>
<comment type="caution">
    <text evidence="3">The sequence shown here is derived from an EMBL/GenBank/DDBJ whole genome shotgun (WGS) entry which is preliminary data.</text>
</comment>
<feature type="compositionally biased region" description="Polar residues" evidence="2">
    <location>
        <begin position="10"/>
        <end position="20"/>
    </location>
</feature>
<organism evidence="3 4">
    <name type="scientific">Rhodonia placenta</name>
    <dbReference type="NCBI Taxonomy" id="104341"/>
    <lineage>
        <taxon>Eukaryota</taxon>
        <taxon>Fungi</taxon>
        <taxon>Dikarya</taxon>
        <taxon>Basidiomycota</taxon>
        <taxon>Agaricomycotina</taxon>
        <taxon>Agaricomycetes</taxon>
        <taxon>Polyporales</taxon>
        <taxon>Adustoporiaceae</taxon>
        <taxon>Rhodonia</taxon>
    </lineage>
</organism>
<feature type="compositionally biased region" description="Basic and acidic residues" evidence="2">
    <location>
        <begin position="645"/>
        <end position="657"/>
    </location>
</feature>
<sequence>MRKIARGSLANKSSNHPMEQTAQGLNNRLGEGQTIPRTATLPPVHSRSASVRREIAFLQAQLENVKGEKEEVVKRLKAVKDAAKRSLETTSKSLSGLGAAMEDLKAQSLTSFEAITQARCTLPDVQELKATVSEAIEKLLEARSRVTELELGQSADRQVLQTSTANLANAGAIGSDRRPVQSNSESQLELKKLMHYCCRCANMQQHIDNDSMIIQELQQSVHDHTTRETEAQRQHEQRSHEISKLQTQLKDMQGNLEDMQKEVERRNEKVTNTFMEPQVLEERFEDQSVTLRITREANGDLQERLLTAETSYARARDLEAEIKRQADGIQALKELYEEKFKERHDALHAQINFEAQRAERAEDEITSSRAHTQTLQDKLAASAAEINNLQEQLNSAKMPDPRQIEEVNNLRATAEGEKTFINNLIQTSQAIHEKELIAKGNDLRRRDNTIKELRSKIQLLESTLAKHLRTQAKAKAAAAAVENRSMINPLAWKSSDLSSPPAVPTEILDQDLPSTNVDPTVTAKSTPAPSRQVGRVSPDTLAASIHVTALHEARPTVMKHTITIPKTPAVVLPGSSHTPTGDRNKPAFSRLARDSSDEIVDFDDMSSSQQPLATTLGKRDKMSSPGEPENQSVPRPAKRVRTSTRKLEEHDIIDTVTDKPTNQGIKKTKSRRRR</sequence>
<feature type="compositionally biased region" description="Basic and acidic residues" evidence="2">
    <location>
        <begin position="222"/>
        <end position="243"/>
    </location>
</feature>
<accession>A0A8H7P6S7</accession>
<evidence type="ECO:0000256" key="2">
    <source>
        <dbReference type="SAM" id="MobiDB-lite"/>
    </source>
</evidence>
<evidence type="ECO:0000313" key="3">
    <source>
        <dbReference type="EMBL" id="KAF9818311.1"/>
    </source>
</evidence>
<keyword evidence="1" id="KW-0175">Coiled coil</keyword>
<proteinExistence type="predicted"/>
<dbReference type="Proteomes" id="UP000639403">
    <property type="component" value="Unassembled WGS sequence"/>
</dbReference>
<feature type="compositionally biased region" description="Basic and acidic residues" evidence="2">
    <location>
        <begin position="580"/>
        <end position="596"/>
    </location>
</feature>
<evidence type="ECO:0000313" key="4">
    <source>
        <dbReference type="Proteomes" id="UP000639403"/>
    </source>
</evidence>
<feature type="coiled-coil region" evidence="1">
    <location>
        <begin position="443"/>
        <end position="470"/>
    </location>
</feature>
<name>A0A8H7P6S7_9APHY</name>